<dbReference type="AlphaFoldDB" id="A0A846TIX0"/>
<dbReference type="Proteomes" id="UP000587942">
    <property type="component" value="Unassembled WGS sequence"/>
</dbReference>
<proteinExistence type="predicted"/>
<organism evidence="1 2">
    <name type="scientific">Mesobacillus selenatarsenatis</name>
    <dbReference type="NCBI Taxonomy" id="388741"/>
    <lineage>
        <taxon>Bacteria</taxon>
        <taxon>Bacillati</taxon>
        <taxon>Bacillota</taxon>
        <taxon>Bacilli</taxon>
        <taxon>Bacillales</taxon>
        <taxon>Bacillaceae</taxon>
        <taxon>Mesobacillus</taxon>
    </lineage>
</organism>
<comment type="caution">
    <text evidence="1">The sequence shown here is derived from an EMBL/GenBank/DDBJ whole genome shotgun (WGS) entry which is preliminary data.</text>
</comment>
<evidence type="ECO:0000313" key="1">
    <source>
        <dbReference type="EMBL" id="NKE06900.1"/>
    </source>
</evidence>
<accession>A0A846TIX0</accession>
<name>A0A846TIX0_9BACI</name>
<dbReference type="EMBL" id="JAAVUM010000011">
    <property type="protein sequence ID" value="NKE06900.1"/>
    <property type="molecule type" value="Genomic_DNA"/>
</dbReference>
<reference evidence="1 2" key="1">
    <citation type="submission" date="2020-03" db="EMBL/GenBank/DDBJ databases">
        <authorList>
            <person name="Sun Q."/>
        </authorList>
    </citation>
    <scope>NUCLEOTIDE SEQUENCE [LARGE SCALE GENOMIC DNA]</scope>
    <source>
        <strain evidence="1 2">KACC 21451</strain>
    </source>
</reference>
<evidence type="ECO:0000313" key="2">
    <source>
        <dbReference type="Proteomes" id="UP000587942"/>
    </source>
</evidence>
<gene>
    <name evidence="1" type="ORF">GWK17_15735</name>
</gene>
<dbReference type="RefSeq" id="WP_167833313.1">
    <property type="nucleotide sequence ID" value="NZ_JAAVUM010000011.1"/>
</dbReference>
<sequence length="96" mass="10814">MITIKIKTPNKIAILLPVPYTILKASSSILASKKFQKQMHKWANQDLEHKPIPAALFNTLLNKQLMNEVIRELGNHKGTVLVDVKLHDGTVVHVKL</sequence>
<protein>
    <submittedName>
        <fullName evidence="1">Uncharacterized protein</fullName>
    </submittedName>
</protein>